<dbReference type="OrthoDB" id="6415427at2759"/>
<dbReference type="GO" id="GO:0030036">
    <property type="term" value="P:actin cytoskeleton organization"/>
    <property type="evidence" value="ECO:0007669"/>
    <property type="project" value="TreeGrafter"/>
</dbReference>
<dbReference type="PANTHER" id="PTHR12877">
    <property type="entry name" value="RHO GUANINE NUCLEOTIDE EXCHANGE FACTOR"/>
    <property type="match status" value="1"/>
</dbReference>
<organism evidence="2 3">
    <name type="scientific">Stegodyphus mimosarum</name>
    <name type="common">African social velvet spider</name>
    <dbReference type="NCBI Taxonomy" id="407821"/>
    <lineage>
        <taxon>Eukaryota</taxon>
        <taxon>Metazoa</taxon>
        <taxon>Ecdysozoa</taxon>
        <taxon>Arthropoda</taxon>
        <taxon>Chelicerata</taxon>
        <taxon>Arachnida</taxon>
        <taxon>Araneae</taxon>
        <taxon>Araneomorphae</taxon>
        <taxon>Entelegynae</taxon>
        <taxon>Eresoidea</taxon>
        <taxon>Eresidae</taxon>
        <taxon>Stegodyphus</taxon>
    </lineage>
</organism>
<dbReference type="PANTHER" id="PTHR12877:SF7">
    <property type="entry name" value="RHO GUANINE NUCLEOTIDE EXCHANGE FACTOR 10-LIKE PROTEIN"/>
    <property type="match status" value="1"/>
</dbReference>
<protein>
    <submittedName>
        <fullName evidence="2">Rho guanine nucleotide exchange factor 10</fullName>
    </submittedName>
</protein>
<reference evidence="2 3" key="1">
    <citation type="submission" date="2013-11" db="EMBL/GenBank/DDBJ databases">
        <title>Genome sequencing of Stegodyphus mimosarum.</title>
        <authorList>
            <person name="Bechsgaard J."/>
        </authorList>
    </citation>
    <scope>NUCLEOTIDE SEQUENCE [LARGE SCALE GENOMIC DNA]</scope>
</reference>
<dbReference type="InterPro" id="IPR011047">
    <property type="entry name" value="Quinoprotein_ADH-like_sf"/>
</dbReference>
<dbReference type="STRING" id="407821.A0A087ULC0"/>
<dbReference type="SUPFAM" id="SSF50998">
    <property type="entry name" value="Quinoprotein alcohol dehydrogenase-like"/>
    <property type="match status" value="1"/>
</dbReference>
<proteinExistence type="predicted"/>
<keyword evidence="1" id="KW-0344">Guanine-nucleotide releasing factor</keyword>
<evidence type="ECO:0000313" key="2">
    <source>
        <dbReference type="EMBL" id="KFM78159.1"/>
    </source>
</evidence>
<dbReference type="Proteomes" id="UP000054359">
    <property type="component" value="Unassembled WGS sequence"/>
</dbReference>
<dbReference type="EMBL" id="KK120376">
    <property type="protein sequence ID" value="KFM78159.1"/>
    <property type="molecule type" value="Genomic_DNA"/>
</dbReference>
<gene>
    <name evidence="2" type="ORF">X975_25408</name>
</gene>
<evidence type="ECO:0000313" key="3">
    <source>
        <dbReference type="Proteomes" id="UP000054359"/>
    </source>
</evidence>
<dbReference type="GO" id="GO:0051496">
    <property type="term" value="P:positive regulation of stress fiber assembly"/>
    <property type="evidence" value="ECO:0007669"/>
    <property type="project" value="TreeGrafter"/>
</dbReference>
<dbReference type="OMA" id="WEEIGSA"/>
<dbReference type="GO" id="GO:0005085">
    <property type="term" value="F:guanyl-nucleotide exchange factor activity"/>
    <property type="evidence" value="ECO:0007669"/>
    <property type="project" value="UniProtKB-KW"/>
</dbReference>
<feature type="non-terminal residue" evidence="2">
    <location>
        <position position="422"/>
    </location>
</feature>
<name>A0A087ULC0_STEMI</name>
<dbReference type="Pfam" id="PF19056">
    <property type="entry name" value="WD40_2"/>
    <property type="match status" value="1"/>
</dbReference>
<dbReference type="AlphaFoldDB" id="A0A087ULC0"/>
<evidence type="ECO:0000256" key="1">
    <source>
        <dbReference type="ARBA" id="ARBA00022658"/>
    </source>
</evidence>
<keyword evidence="3" id="KW-1185">Reference proteome</keyword>
<accession>A0A087ULC0</accession>
<dbReference type="InterPro" id="IPR039919">
    <property type="entry name" value="ARHGEF10/ARHGEF17"/>
</dbReference>
<sequence length="422" mass="46312">MAVHLTHLRQVAVYHLSETQIIAIEAVPGVPLSKECSDSDNNSSVGLSSVQSVETVWMGTDSKKILVLEGSCPEKWEEIGSAVVPAAIVQLKYHWNQLYTALANGTVVIFHRDTDGQWLLQDPTTVALDQSPVTCLLPVGLTMYCASGSKIWVVDSLTADIQRNYSVHHDGDGQAYILAHSGTGLWIALKNSATICLYHTETFRHLQDINVAANVNRILAAKEKEKSPHMIYVTSLLASKGLLWVGTNVGIILTVPLPRLEGVPIITGRVSLAFHAHQGPVQLLLSLQPKAMSLTSLSTERRPASVDGESESVCLSPRARVIKQVSDSALPSPVYNKKFPGSRPNVDDIHASGAKTLPRGMSLCSHISPQDSMEESNDVYGLYADLMNVQDYEKDSQEKLYERLNHSDPELVHFHLNTLDRR</sequence>